<keyword evidence="2" id="KW-0805">Transcription regulation</keyword>
<dbReference type="InterPro" id="IPR036388">
    <property type="entry name" value="WH-like_DNA-bd_sf"/>
</dbReference>
<dbReference type="Gene3D" id="1.10.10.10">
    <property type="entry name" value="Winged helix-like DNA-binding domain superfamily/Winged helix DNA-binding domain"/>
    <property type="match status" value="1"/>
</dbReference>
<dbReference type="InterPro" id="IPR000847">
    <property type="entry name" value="LysR_HTH_N"/>
</dbReference>
<reference evidence="7" key="1">
    <citation type="submission" date="2017-09" db="EMBL/GenBank/DDBJ databases">
        <title>Genome sequence of Nannocystis excedens DSM 71.</title>
        <authorList>
            <person name="Blom J."/>
        </authorList>
    </citation>
    <scope>NUCLEOTIDE SEQUENCE [LARGE SCALE GENOMIC DNA]</scope>
    <source>
        <strain evidence="7">type strain: E19</strain>
    </source>
</reference>
<dbReference type="InterPro" id="IPR050950">
    <property type="entry name" value="HTH-type_LysR_regulators"/>
</dbReference>
<evidence type="ECO:0000256" key="2">
    <source>
        <dbReference type="ARBA" id="ARBA00023015"/>
    </source>
</evidence>
<keyword evidence="7" id="KW-1185">Reference proteome</keyword>
<gene>
    <name evidence="6" type="primary">cynR_4</name>
    <name evidence="6" type="ORF">HDIA_3164</name>
</gene>
<keyword evidence="3" id="KW-0238">DNA-binding</keyword>
<evidence type="ECO:0000256" key="1">
    <source>
        <dbReference type="ARBA" id="ARBA00009437"/>
    </source>
</evidence>
<dbReference type="InterPro" id="IPR036390">
    <property type="entry name" value="WH_DNA-bd_sf"/>
</dbReference>
<evidence type="ECO:0000313" key="6">
    <source>
        <dbReference type="EMBL" id="SON56705.1"/>
    </source>
</evidence>
<dbReference type="AlphaFoldDB" id="A0A2C9DAS4"/>
<dbReference type="GO" id="GO:0005829">
    <property type="term" value="C:cytosol"/>
    <property type="evidence" value="ECO:0007669"/>
    <property type="project" value="TreeGrafter"/>
</dbReference>
<evidence type="ECO:0000256" key="4">
    <source>
        <dbReference type="ARBA" id="ARBA00023163"/>
    </source>
</evidence>
<dbReference type="EMBL" id="LT960614">
    <property type="protein sequence ID" value="SON56705.1"/>
    <property type="molecule type" value="Genomic_DNA"/>
</dbReference>
<dbReference type="Proteomes" id="UP000223606">
    <property type="component" value="Chromosome 1"/>
</dbReference>
<dbReference type="SUPFAM" id="SSF46785">
    <property type="entry name" value="Winged helix' DNA-binding domain"/>
    <property type="match status" value="1"/>
</dbReference>
<evidence type="ECO:0000259" key="5">
    <source>
        <dbReference type="PROSITE" id="PS50931"/>
    </source>
</evidence>
<evidence type="ECO:0000313" key="7">
    <source>
        <dbReference type="Proteomes" id="UP000223606"/>
    </source>
</evidence>
<dbReference type="CDD" id="cd05466">
    <property type="entry name" value="PBP2_LTTR_substrate"/>
    <property type="match status" value="1"/>
</dbReference>
<feature type="domain" description="HTH lysR-type" evidence="5">
    <location>
        <begin position="2"/>
        <end position="59"/>
    </location>
</feature>
<name>A0A2C9DAS4_9HYPH</name>
<keyword evidence="4" id="KW-0804">Transcription</keyword>
<dbReference type="KEGG" id="hdi:HDIA_3164"/>
<sequence>MLNLRQLAAFIGVYEEGSFSAAARRLNATQSGLSMQIQNLEEQIGLRLFDRSPRGVVPTHSGQRLYVRAIDIMRNLDEISVEIRTLSEGVGGTVRIGLMPTFSRGVLAPALAAFIADYPNVKVSVVEAYSAVLTDEVAAGNLDFAIVPSAPQREGLRTRWLGTDRELLVRRAGDGPPHLSPVRLRDLSPMKLVLPARGNARRDAFDSYAELHGVALSALVDMDAMIATLEFVANSDFMTILPETICINDIDGTVRSLHPIADPALSVDYAVIEPAKNALLPAAELFLDGLERQYRLSKSVWQGMPVSSHHEN</sequence>
<dbReference type="Pfam" id="PF00126">
    <property type="entry name" value="HTH_1"/>
    <property type="match status" value="1"/>
</dbReference>
<accession>A0A2C9DAS4</accession>
<dbReference type="PRINTS" id="PR00039">
    <property type="entry name" value="HTHLYSR"/>
</dbReference>
<proteinExistence type="inferred from homology"/>
<protein>
    <submittedName>
        <fullName evidence="6">Cyn operon transcriptional activator</fullName>
    </submittedName>
</protein>
<dbReference type="FunFam" id="1.10.10.10:FF:000001">
    <property type="entry name" value="LysR family transcriptional regulator"/>
    <property type="match status" value="1"/>
</dbReference>
<dbReference type="SUPFAM" id="SSF53850">
    <property type="entry name" value="Periplasmic binding protein-like II"/>
    <property type="match status" value="1"/>
</dbReference>
<dbReference type="PROSITE" id="PS50931">
    <property type="entry name" value="HTH_LYSR"/>
    <property type="match status" value="1"/>
</dbReference>
<dbReference type="GO" id="GO:0003700">
    <property type="term" value="F:DNA-binding transcription factor activity"/>
    <property type="evidence" value="ECO:0007669"/>
    <property type="project" value="InterPro"/>
</dbReference>
<comment type="similarity">
    <text evidence="1">Belongs to the LysR transcriptional regulatory family.</text>
</comment>
<dbReference type="Pfam" id="PF03466">
    <property type="entry name" value="LysR_substrate"/>
    <property type="match status" value="1"/>
</dbReference>
<dbReference type="PANTHER" id="PTHR30419:SF8">
    <property type="entry name" value="NITROGEN ASSIMILATION TRANSCRIPTIONAL ACTIVATOR-RELATED"/>
    <property type="match status" value="1"/>
</dbReference>
<dbReference type="GO" id="GO:0003677">
    <property type="term" value="F:DNA binding"/>
    <property type="evidence" value="ECO:0007669"/>
    <property type="project" value="UniProtKB-KW"/>
</dbReference>
<dbReference type="Gene3D" id="3.40.190.290">
    <property type="match status" value="1"/>
</dbReference>
<dbReference type="PANTHER" id="PTHR30419">
    <property type="entry name" value="HTH-TYPE TRANSCRIPTIONAL REGULATOR YBHD"/>
    <property type="match status" value="1"/>
</dbReference>
<dbReference type="InterPro" id="IPR005119">
    <property type="entry name" value="LysR_subst-bd"/>
</dbReference>
<organism evidence="6 7">
    <name type="scientific">Hartmannibacter diazotrophicus</name>
    <dbReference type="NCBI Taxonomy" id="1482074"/>
    <lineage>
        <taxon>Bacteria</taxon>
        <taxon>Pseudomonadati</taxon>
        <taxon>Pseudomonadota</taxon>
        <taxon>Alphaproteobacteria</taxon>
        <taxon>Hyphomicrobiales</taxon>
        <taxon>Pleomorphomonadaceae</taxon>
        <taxon>Hartmannibacter</taxon>
    </lineage>
</organism>
<evidence type="ECO:0000256" key="3">
    <source>
        <dbReference type="ARBA" id="ARBA00023125"/>
    </source>
</evidence>